<dbReference type="InterPro" id="IPR009057">
    <property type="entry name" value="Homeodomain-like_sf"/>
</dbReference>
<dbReference type="InterPro" id="IPR006447">
    <property type="entry name" value="Myb_dom_plants"/>
</dbReference>
<keyword evidence="4" id="KW-0804">Transcription</keyword>
<dbReference type="NCBIfam" id="TIGR01557">
    <property type="entry name" value="myb_SHAQKYF"/>
    <property type="match status" value="1"/>
</dbReference>
<proteinExistence type="predicted"/>
<dbReference type="PANTHER" id="PTHR31003">
    <property type="entry name" value="MYB FAMILY TRANSCRIPTION FACTOR"/>
    <property type="match status" value="1"/>
</dbReference>
<dbReference type="InterPro" id="IPR017930">
    <property type="entry name" value="Myb_dom"/>
</dbReference>
<feature type="compositionally biased region" description="Polar residues" evidence="6">
    <location>
        <begin position="313"/>
        <end position="322"/>
    </location>
</feature>
<dbReference type="InterPro" id="IPR044787">
    <property type="entry name" value="HHO5-like"/>
</dbReference>
<dbReference type="PANTHER" id="PTHR31003:SF16">
    <property type="entry name" value="TRANSCRIPTION FACTOR HHO2"/>
    <property type="match status" value="1"/>
</dbReference>
<dbReference type="GO" id="GO:0003700">
    <property type="term" value="F:DNA-binding transcription factor activity"/>
    <property type="evidence" value="ECO:0007669"/>
    <property type="project" value="InterPro"/>
</dbReference>
<feature type="region of interest" description="Disordered" evidence="6">
    <location>
        <begin position="161"/>
        <end position="197"/>
    </location>
</feature>
<evidence type="ECO:0000256" key="6">
    <source>
        <dbReference type="SAM" id="MobiDB-lite"/>
    </source>
</evidence>
<name>A0A8J5F6K1_ZINOF</name>
<comment type="caution">
    <text evidence="8">The sequence shown here is derived from an EMBL/GenBank/DDBJ whole genome shotgun (WGS) entry which is preliminary data.</text>
</comment>
<feature type="region of interest" description="Disordered" evidence="6">
    <location>
        <begin position="68"/>
        <end position="97"/>
    </location>
</feature>
<evidence type="ECO:0000313" key="8">
    <source>
        <dbReference type="EMBL" id="KAG6481991.1"/>
    </source>
</evidence>
<dbReference type="InterPro" id="IPR058673">
    <property type="entry name" value="HHO5-like_N"/>
</dbReference>
<dbReference type="GO" id="GO:0005634">
    <property type="term" value="C:nucleus"/>
    <property type="evidence" value="ECO:0007669"/>
    <property type="project" value="UniProtKB-SubCell"/>
</dbReference>
<accession>A0A8J5F6K1</accession>
<feature type="domain" description="HTH myb-type" evidence="7">
    <location>
        <begin position="190"/>
        <end position="250"/>
    </location>
</feature>
<reference evidence="8 9" key="1">
    <citation type="submission" date="2020-08" db="EMBL/GenBank/DDBJ databases">
        <title>Plant Genome Project.</title>
        <authorList>
            <person name="Zhang R.-G."/>
        </authorList>
    </citation>
    <scope>NUCLEOTIDE SEQUENCE [LARGE SCALE GENOMIC DNA]</scope>
    <source>
        <tissue evidence="8">Rhizome</tissue>
    </source>
</reference>
<dbReference type="EMBL" id="JACMSC010000016">
    <property type="protein sequence ID" value="KAG6481991.1"/>
    <property type="molecule type" value="Genomic_DNA"/>
</dbReference>
<organism evidence="8 9">
    <name type="scientific">Zingiber officinale</name>
    <name type="common">Ginger</name>
    <name type="synonym">Amomum zingiber</name>
    <dbReference type="NCBI Taxonomy" id="94328"/>
    <lineage>
        <taxon>Eukaryota</taxon>
        <taxon>Viridiplantae</taxon>
        <taxon>Streptophyta</taxon>
        <taxon>Embryophyta</taxon>
        <taxon>Tracheophyta</taxon>
        <taxon>Spermatophyta</taxon>
        <taxon>Magnoliopsida</taxon>
        <taxon>Liliopsida</taxon>
        <taxon>Zingiberales</taxon>
        <taxon>Zingiberaceae</taxon>
        <taxon>Zingiber</taxon>
    </lineage>
</organism>
<evidence type="ECO:0000256" key="4">
    <source>
        <dbReference type="ARBA" id="ARBA00023163"/>
    </source>
</evidence>
<keyword evidence="3" id="KW-0238">DNA-binding</keyword>
<evidence type="ECO:0000256" key="1">
    <source>
        <dbReference type="ARBA" id="ARBA00004123"/>
    </source>
</evidence>
<comment type="subcellular location">
    <subcellularLocation>
        <location evidence="1">Nucleus</location>
    </subcellularLocation>
</comment>
<dbReference type="Pfam" id="PF26575">
    <property type="entry name" value="HHO5_N"/>
    <property type="match status" value="1"/>
</dbReference>
<dbReference type="Pfam" id="PF00249">
    <property type="entry name" value="Myb_DNA-binding"/>
    <property type="match status" value="1"/>
</dbReference>
<evidence type="ECO:0000259" key="7">
    <source>
        <dbReference type="PROSITE" id="PS51294"/>
    </source>
</evidence>
<keyword evidence="2" id="KW-0805">Transcription regulation</keyword>
<evidence type="ECO:0000313" key="9">
    <source>
        <dbReference type="Proteomes" id="UP000734854"/>
    </source>
</evidence>
<sequence>MITRCLTSAPDQAMDFSCSDYVRALEEERKKIQVFRRELPLCMQLVTQAIESFRQRMDDRPVLEEFIPLKPSSSSSSKERFTDAQKSTPPPATGSSEKLDWLKSVQLWNQSAETEVVRIDPACLINFEPPPPPPMKPIAVGANGGAFHPFVRENKVAAAASSNASKGDVCGGGGDGGSDDKKEGQPQSQSHKKTRRCWSPELHRRFLHALEQLGGAQVATPKQIKELMKVDGLTNDEVKSHLQKYRLYHQRQSPEAKGTDSIHHVPQFVLMRGVWVPPQDSPAAVEIAGSGSPAPRVYTPVATLASDLRFKQQKPSMAQTRGKNNDDDDDDGASNSSSSQTTTASPQRN</sequence>
<dbReference type="InterPro" id="IPR001005">
    <property type="entry name" value="SANT/Myb"/>
</dbReference>
<feature type="compositionally biased region" description="Low complexity" evidence="6">
    <location>
        <begin position="333"/>
        <end position="349"/>
    </location>
</feature>
<dbReference type="FunFam" id="1.10.10.60:FF:000002">
    <property type="entry name" value="Myb family transcription factor"/>
    <property type="match status" value="1"/>
</dbReference>
<dbReference type="Gene3D" id="1.10.10.60">
    <property type="entry name" value="Homeodomain-like"/>
    <property type="match status" value="1"/>
</dbReference>
<feature type="region of interest" description="Disordered" evidence="6">
    <location>
        <begin position="306"/>
        <end position="349"/>
    </location>
</feature>
<dbReference type="SUPFAM" id="SSF46689">
    <property type="entry name" value="Homeodomain-like"/>
    <property type="match status" value="1"/>
</dbReference>
<gene>
    <name evidence="8" type="ORF">ZIOFF_058615</name>
</gene>
<evidence type="ECO:0000256" key="3">
    <source>
        <dbReference type="ARBA" id="ARBA00023125"/>
    </source>
</evidence>
<evidence type="ECO:0000256" key="2">
    <source>
        <dbReference type="ARBA" id="ARBA00023015"/>
    </source>
</evidence>
<protein>
    <recommendedName>
        <fullName evidence="7">HTH myb-type domain-containing protein</fullName>
    </recommendedName>
</protein>
<keyword evidence="5" id="KW-0539">Nucleus</keyword>
<dbReference type="AlphaFoldDB" id="A0A8J5F6K1"/>
<keyword evidence="9" id="KW-1185">Reference proteome</keyword>
<dbReference type="PROSITE" id="PS51294">
    <property type="entry name" value="HTH_MYB"/>
    <property type="match status" value="1"/>
</dbReference>
<dbReference type="GO" id="GO:0003677">
    <property type="term" value="F:DNA binding"/>
    <property type="evidence" value="ECO:0007669"/>
    <property type="project" value="UniProtKB-KW"/>
</dbReference>
<evidence type="ECO:0000256" key="5">
    <source>
        <dbReference type="ARBA" id="ARBA00023242"/>
    </source>
</evidence>
<dbReference type="Proteomes" id="UP000734854">
    <property type="component" value="Unassembled WGS sequence"/>
</dbReference>